<feature type="transmembrane region" description="Helical" evidence="1">
    <location>
        <begin position="21"/>
        <end position="45"/>
    </location>
</feature>
<comment type="caution">
    <text evidence="2">The sequence shown here is derived from an EMBL/GenBank/DDBJ whole genome shotgun (WGS) entry which is preliminary data.</text>
</comment>
<gene>
    <name evidence="2" type="ORF">BUALT_Bualt11G0126700</name>
</gene>
<keyword evidence="1" id="KW-0472">Membrane</keyword>
<accession>A0AAV6WVY9</accession>
<proteinExistence type="predicted"/>
<name>A0AAV6WVY9_9LAMI</name>
<dbReference type="Proteomes" id="UP000826271">
    <property type="component" value="Unassembled WGS sequence"/>
</dbReference>
<evidence type="ECO:0000256" key="1">
    <source>
        <dbReference type="SAM" id="Phobius"/>
    </source>
</evidence>
<evidence type="ECO:0000313" key="2">
    <source>
        <dbReference type="EMBL" id="KAG8374388.1"/>
    </source>
</evidence>
<dbReference type="AlphaFoldDB" id="A0AAV6WVY9"/>
<keyword evidence="1" id="KW-0812">Transmembrane</keyword>
<keyword evidence="3" id="KW-1185">Reference proteome</keyword>
<reference evidence="2" key="1">
    <citation type="submission" date="2019-10" db="EMBL/GenBank/DDBJ databases">
        <authorList>
            <person name="Zhang R."/>
            <person name="Pan Y."/>
            <person name="Wang J."/>
            <person name="Ma R."/>
            <person name="Yu S."/>
        </authorList>
    </citation>
    <scope>NUCLEOTIDE SEQUENCE</scope>
    <source>
        <strain evidence="2">LA-IB0</strain>
        <tissue evidence="2">Leaf</tissue>
    </source>
</reference>
<dbReference type="EMBL" id="WHWC01000011">
    <property type="protein sequence ID" value="KAG8374388.1"/>
    <property type="molecule type" value="Genomic_DNA"/>
</dbReference>
<organism evidence="2 3">
    <name type="scientific">Buddleja alternifolia</name>
    <dbReference type="NCBI Taxonomy" id="168488"/>
    <lineage>
        <taxon>Eukaryota</taxon>
        <taxon>Viridiplantae</taxon>
        <taxon>Streptophyta</taxon>
        <taxon>Embryophyta</taxon>
        <taxon>Tracheophyta</taxon>
        <taxon>Spermatophyta</taxon>
        <taxon>Magnoliopsida</taxon>
        <taxon>eudicotyledons</taxon>
        <taxon>Gunneridae</taxon>
        <taxon>Pentapetalae</taxon>
        <taxon>asterids</taxon>
        <taxon>lamiids</taxon>
        <taxon>Lamiales</taxon>
        <taxon>Scrophulariaceae</taxon>
        <taxon>Buddlejeae</taxon>
        <taxon>Buddleja</taxon>
    </lineage>
</organism>
<evidence type="ECO:0000313" key="3">
    <source>
        <dbReference type="Proteomes" id="UP000826271"/>
    </source>
</evidence>
<protein>
    <submittedName>
        <fullName evidence="2">Uncharacterized protein</fullName>
    </submittedName>
</protein>
<keyword evidence="1" id="KW-1133">Transmembrane helix</keyword>
<sequence length="112" mass="12792">MYSDQDLFHYSLHTLYLITPPTILSLLFLTLYLITPPTILSLLFLTAPYGKHHRPGWGPAIPPPLAWFLMESPTIWLPLLLFPHGSNRRNPRALILISPPPTPLQTEMRIEA</sequence>